<reference evidence="1" key="1">
    <citation type="submission" date="2018-06" db="EMBL/GenBank/DDBJ databases">
        <authorList>
            <person name="Zhirakovskaya E."/>
        </authorList>
    </citation>
    <scope>NUCLEOTIDE SEQUENCE</scope>
</reference>
<evidence type="ECO:0008006" key="2">
    <source>
        <dbReference type="Google" id="ProtNLM"/>
    </source>
</evidence>
<organism evidence="1">
    <name type="scientific">hydrothermal vent metagenome</name>
    <dbReference type="NCBI Taxonomy" id="652676"/>
    <lineage>
        <taxon>unclassified sequences</taxon>
        <taxon>metagenomes</taxon>
        <taxon>ecological metagenomes</taxon>
    </lineage>
</organism>
<evidence type="ECO:0000313" key="1">
    <source>
        <dbReference type="EMBL" id="VAV88843.1"/>
    </source>
</evidence>
<name>A0A3B0RWP2_9ZZZZ</name>
<dbReference type="EMBL" id="UOEE01000076">
    <property type="protein sequence ID" value="VAV88843.1"/>
    <property type="molecule type" value="Genomic_DNA"/>
</dbReference>
<dbReference type="Gene3D" id="3.30.10.10">
    <property type="entry name" value="Trypsin Inhibitor V, subunit A"/>
    <property type="match status" value="1"/>
</dbReference>
<proteinExistence type="predicted"/>
<dbReference type="PROSITE" id="PS51257">
    <property type="entry name" value="PROKAR_LIPOPROTEIN"/>
    <property type="match status" value="1"/>
</dbReference>
<protein>
    <recommendedName>
        <fullName evidence="2">Peptidase inhibitor I78 family protein</fullName>
    </recommendedName>
</protein>
<sequence length="155" mass="16464">MFELPKPSGLVLAVIGSLWLASCLTPEERAMVYGTEPEAEAPASVAPVSEPAAVPVPVHAPPKAAPTVPVTVSPNLRPSVGAIARAKPAPGAVDSCRAGEYVRLLDQPLSSLNAMRFSQQVRILMPDTIVTQDFIAKRLNFDIDKQGLIARLWCG</sequence>
<dbReference type="InterPro" id="IPR021719">
    <property type="entry name" value="Prot_inh_I78"/>
</dbReference>
<dbReference type="Pfam" id="PF11720">
    <property type="entry name" value="Inhibitor_I78"/>
    <property type="match status" value="1"/>
</dbReference>
<gene>
    <name evidence="1" type="ORF">MNBD_ALPHA06-518</name>
</gene>
<accession>A0A3B0RWP2</accession>
<dbReference type="AlphaFoldDB" id="A0A3B0RWP2"/>